<gene>
    <name evidence="2" type="ORF">EVAR_72325_1</name>
</gene>
<proteinExistence type="predicted"/>
<accession>A0A4C1T5N2</accession>
<organism evidence="2 3">
    <name type="scientific">Eumeta variegata</name>
    <name type="common">Bagworm moth</name>
    <name type="synonym">Eumeta japonica</name>
    <dbReference type="NCBI Taxonomy" id="151549"/>
    <lineage>
        <taxon>Eukaryota</taxon>
        <taxon>Metazoa</taxon>
        <taxon>Ecdysozoa</taxon>
        <taxon>Arthropoda</taxon>
        <taxon>Hexapoda</taxon>
        <taxon>Insecta</taxon>
        <taxon>Pterygota</taxon>
        <taxon>Neoptera</taxon>
        <taxon>Endopterygota</taxon>
        <taxon>Lepidoptera</taxon>
        <taxon>Glossata</taxon>
        <taxon>Ditrysia</taxon>
        <taxon>Tineoidea</taxon>
        <taxon>Psychidae</taxon>
        <taxon>Oiketicinae</taxon>
        <taxon>Eumeta</taxon>
    </lineage>
</organism>
<dbReference type="Proteomes" id="UP000299102">
    <property type="component" value="Unassembled WGS sequence"/>
</dbReference>
<dbReference type="GO" id="GO:0003676">
    <property type="term" value="F:nucleic acid binding"/>
    <property type="evidence" value="ECO:0007669"/>
    <property type="project" value="InterPro"/>
</dbReference>
<comment type="caution">
    <text evidence="2">The sequence shown here is derived from an EMBL/GenBank/DDBJ whole genome shotgun (WGS) entry which is preliminary data.</text>
</comment>
<feature type="region of interest" description="Disordered" evidence="1">
    <location>
        <begin position="103"/>
        <end position="159"/>
    </location>
</feature>
<evidence type="ECO:0000313" key="2">
    <source>
        <dbReference type="EMBL" id="GBP08581.1"/>
    </source>
</evidence>
<dbReference type="AlphaFoldDB" id="A0A4C1T5N2"/>
<evidence type="ECO:0000256" key="1">
    <source>
        <dbReference type="SAM" id="MobiDB-lite"/>
    </source>
</evidence>
<protein>
    <recommendedName>
        <fullName evidence="4">Histone-lysine N-methyltransferase SETMAR</fullName>
    </recommendedName>
</protein>
<dbReference type="InterPro" id="IPR036397">
    <property type="entry name" value="RNaseH_sf"/>
</dbReference>
<dbReference type="EMBL" id="BGZK01004370">
    <property type="protein sequence ID" value="GBP08581.1"/>
    <property type="molecule type" value="Genomic_DNA"/>
</dbReference>
<evidence type="ECO:0008006" key="4">
    <source>
        <dbReference type="Google" id="ProtNLM"/>
    </source>
</evidence>
<name>A0A4C1T5N2_EUMVA</name>
<keyword evidence="3" id="KW-1185">Reference proteome</keyword>
<feature type="non-terminal residue" evidence="2">
    <location>
        <position position="170"/>
    </location>
</feature>
<feature type="compositionally biased region" description="Polar residues" evidence="1">
    <location>
        <begin position="147"/>
        <end position="158"/>
    </location>
</feature>
<evidence type="ECO:0000313" key="3">
    <source>
        <dbReference type="Proteomes" id="UP000299102"/>
    </source>
</evidence>
<dbReference type="Gene3D" id="3.30.420.10">
    <property type="entry name" value="Ribonuclease H-like superfamily/Ribonuclease H"/>
    <property type="match status" value="1"/>
</dbReference>
<dbReference type="OrthoDB" id="10042427at2759"/>
<reference evidence="2 3" key="1">
    <citation type="journal article" date="2019" name="Commun. Biol.">
        <title>The bagworm genome reveals a unique fibroin gene that provides high tensile strength.</title>
        <authorList>
            <person name="Kono N."/>
            <person name="Nakamura H."/>
            <person name="Ohtoshi R."/>
            <person name="Tomita M."/>
            <person name="Numata K."/>
            <person name="Arakawa K."/>
        </authorList>
    </citation>
    <scope>NUCLEOTIDE SEQUENCE [LARGE SCALE GENOMIC DNA]</scope>
</reference>
<sequence length="170" mass="19661">MSAETIRFSEGQKIELTSYPPYNPDLAPNDFYLFPSVKNELRGQRFSFPTVKWKKCYKRSEYEEQPYTVVGRVPGIDDIRGLGRYRRLAPHVRRLSRPAAIASRWPGLRTRHRRKSNSRNSTRDTRVESGPRLAQRRPGRASPSPPTSEFFSCPSPSGASRRVIIRKRLE</sequence>